<accession>A0A8B8PIP8</accession>
<dbReference type="PROSITE" id="PS51015">
    <property type="entry name" value="YDG"/>
    <property type="match status" value="1"/>
</dbReference>
<dbReference type="RefSeq" id="XP_048134647.1">
    <property type="nucleotide sequence ID" value="XM_048278690.1"/>
</dbReference>
<keyword evidence="3" id="KW-0489">Methyltransferase</keyword>
<protein>
    <submittedName>
        <fullName evidence="16 17">Histone-lysine N-methyltransferase, H3 lysine-9 specific SUVH3-like</fullName>
    </submittedName>
</protein>
<dbReference type="SMART" id="SM00466">
    <property type="entry name" value="SRA"/>
    <property type="match status" value="1"/>
</dbReference>
<dbReference type="Pfam" id="PF00856">
    <property type="entry name" value="SET"/>
    <property type="match status" value="1"/>
</dbReference>
<dbReference type="InterPro" id="IPR025794">
    <property type="entry name" value="H3-K9-MeTrfase_plant"/>
</dbReference>
<evidence type="ECO:0000256" key="4">
    <source>
        <dbReference type="ARBA" id="ARBA00022679"/>
    </source>
</evidence>
<keyword evidence="2" id="KW-0158">Chromosome</keyword>
<dbReference type="InterPro" id="IPR003105">
    <property type="entry name" value="SRA_YDG"/>
</dbReference>
<dbReference type="GO" id="GO:0032259">
    <property type="term" value="P:methylation"/>
    <property type="evidence" value="ECO:0007669"/>
    <property type="project" value="UniProtKB-KW"/>
</dbReference>
<dbReference type="PROSITE" id="PS50280">
    <property type="entry name" value="SET"/>
    <property type="match status" value="1"/>
</dbReference>
<feature type="region of interest" description="Disordered" evidence="10">
    <location>
        <begin position="61"/>
        <end position="139"/>
    </location>
</feature>
<dbReference type="GO" id="GO:0005634">
    <property type="term" value="C:nucleus"/>
    <property type="evidence" value="ECO:0007669"/>
    <property type="project" value="UniProtKB-SubCell"/>
</dbReference>
<dbReference type="PROSITE" id="PS51575">
    <property type="entry name" value="SAM_MT43_SUVAR39_2"/>
    <property type="match status" value="1"/>
</dbReference>
<dbReference type="Proteomes" id="UP000827889">
    <property type="component" value="Chromosome 5"/>
</dbReference>
<evidence type="ECO:0000259" key="11">
    <source>
        <dbReference type="PROSITE" id="PS50280"/>
    </source>
</evidence>
<evidence type="ECO:0000256" key="5">
    <source>
        <dbReference type="ARBA" id="ARBA00022691"/>
    </source>
</evidence>
<keyword evidence="5" id="KW-0949">S-adenosyl-L-methionine</keyword>
<evidence type="ECO:0000313" key="19">
    <source>
        <dbReference type="RefSeq" id="XP_048134647.1"/>
    </source>
</evidence>
<keyword evidence="6" id="KW-0156">Chromatin regulator</keyword>
<evidence type="ECO:0000313" key="16">
    <source>
        <dbReference type="RefSeq" id="XP_030534671.1"/>
    </source>
</evidence>
<organism evidence="15 17">
    <name type="scientific">Rhodamnia argentea</name>
    <dbReference type="NCBI Taxonomy" id="178133"/>
    <lineage>
        <taxon>Eukaryota</taxon>
        <taxon>Viridiplantae</taxon>
        <taxon>Streptophyta</taxon>
        <taxon>Embryophyta</taxon>
        <taxon>Tracheophyta</taxon>
        <taxon>Spermatophyta</taxon>
        <taxon>Magnoliopsida</taxon>
        <taxon>eudicotyledons</taxon>
        <taxon>Gunneridae</taxon>
        <taxon>Pentapetalae</taxon>
        <taxon>rosids</taxon>
        <taxon>malvids</taxon>
        <taxon>Myrtales</taxon>
        <taxon>Myrtaceae</taxon>
        <taxon>Myrtoideae</taxon>
        <taxon>Myrteae</taxon>
        <taxon>Australasian group</taxon>
        <taxon>Rhodamnia</taxon>
    </lineage>
</organism>
<dbReference type="SMART" id="SM00468">
    <property type="entry name" value="PreSET"/>
    <property type="match status" value="1"/>
</dbReference>
<dbReference type="PROSITE" id="PS50868">
    <property type="entry name" value="POST_SET"/>
    <property type="match status" value="1"/>
</dbReference>
<dbReference type="GO" id="GO:0000775">
    <property type="term" value="C:chromosome, centromeric region"/>
    <property type="evidence" value="ECO:0007669"/>
    <property type="project" value="UniProtKB-SubCell"/>
</dbReference>
<dbReference type="InterPro" id="IPR051357">
    <property type="entry name" value="H3K9_HMTase_SUVAR3-9"/>
</dbReference>
<dbReference type="PANTHER" id="PTHR45660">
    <property type="entry name" value="HISTONE-LYSINE N-METHYLTRANSFERASE SETMAR"/>
    <property type="match status" value="1"/>
</dbReference>
<dbReference type="AlphaFoldDB" id="A0A8B8PIP8"/>
<sequence>MQGGSGFNAFPPDFDKSRVLDVKPLRSLKPIFPNANEAPPFLCPSPSGPFPPGFSPVYPFSMPPPSEIPEVNQPEEPPMWTPPAAPAPIRSFRTPEMANGDVDQSGDVEGKEAGPSNSKKRGSYRTRGSTSSQKKEKRGKFQLNLAISSNYVVPISQVQRDDGSRDVVDCVLITFDGLRRRLSQLEDAKEVPSGLARRSDLRAANIMMTKGFRTNLRKRIGVVPGVEIGDIFFFRMELCMVGLHSQSMGGIDWIGGKGSLDEEPLAVSIVSSGYYDDDAEDKDVLIYSGQGGAMTRDKPVGDQKLERGNLALERSMRRANEVRVTRGIRDVVNPNAKIYVYDGLYVIQESWMEKGKSGANTFKYKLVRAPGQPEAFAIWKSIEKWKENVSSRPGLILPDLTSGAETIAVSLVNDIDDEKGPAYFTYCSTPKYSKTFAIVQSSYGCSCRKGCAPGDLNCACIRKNSGDLPYTSIGVLVSRKQLVYECGPSCPCGPNCKIRVSQSGLKVRLEVFKTKDRGWGLRSYDPIRAGAFICEYAGEVIDKDRLKKKLQEGDNDEYIFDSSRSGEPFKWNYEPELLGEEATNGASEDADIPSPVIMTAKDSGNVARFMNHSCNPNVFWQPVIYEENNESFLHIAFFAVRHIPPMTELTYDYGILPQEGDNGLNLRKKKCLCETSKCRGYFVL</sequence>
<gene>
    <name evidence="16 17 18 19 20 21" type="primary">LOC115743831</name>
</gene>
<dbReference type="RefSeq" id="XP_030534675.1">
    <property type="nucleotide sequence ID" value="XM_030678815.1"/>
</dbReference>
<evidence type="ECO:0000313" key="21">
    <source>
        <dbReference type="RefSeq" id="XP_048134650.1"/>
    </source>
</evidence>
<keyword evidence="7 9" id="KW-0539">Nucleus</keyword>
<dbReference type="RefSeq" id="XP_030534671.1">
    <property type="nucleotide sequence ID" value="XM_030678811.1"/>
</dbReference>
<dbReference type="PROSITE" id="PS50867">
    <property type="entry name" value="PRE_SET"/>
    <property type="match status" value="1"/>
</dbReference>
<evidence type="ECO:0000259" key="14">
    <source>
        <dbReference type="PROSITE" id="PS51015"/>
    </source>
</evidence>
<evidence type="ECO:0000256" key="9">
    <source>
        <dbReference type="PROSITE-ProRule" id="PRU00358"/>
    </source>
</evidence>
<dbReference type="PANTHER" id="PTHR45660:SF73">
    <property type="entry name" value="HISTONE-LYSINE N-METHYLTRANSFERASE, H3 LYSINE-9 SPECIFIC SUVH1"/>
    <property type="match status" value="1"/>
</dbReference>
<dbReference type="RefSeq" id="XP_048134650.1">
    <property type="nucleotide sequence ID" value="XM_048278693.1"/>
</dbReference>
<dbReference type="Gene3D" id="2.170.270.10">
    <property type="entry name" value="SET domain"/>
    <property type="match status" value="1"/>
</dbReference>
<evidence type="ECO:0000313" key="20">
    <source>
        <dbReference type="RefSeq" id="XP_048134649.1"/>
    </source>
</evidence>
<keyword evidence="4" id="KW-0808">Transferase</keyword>
<feature type="domain" description="SET" evidence="11">
    <location>
        <begin position="507"/>
        <end position="654"/>
    </location>
</feature>
<dbReference type="RefSeq" id="XP_048134649.1">
    <property type="nucleotide sequence ID" value="XM_048278692.1"/>
</dbReference>
<dbReference type="GO" id="GO:0008270">
    <property type="term" value="F:zinc ion binding"/>
    <property type="evidence" value="ECO:0007669"/>
    <property type="project" value="InterPro"/>
</dbReference>
<evidence type="ECO:0000313" key="18">
    <source>
        <dbReference type="RefSeq" id="XP_048134646.1"/>
    </source>
</evidence>
<keyword evidence="15" id="KW-1185">Reference proteome</keyword>
<evidence type="ECO:0000256" key="8">
    <source>
        <dbReference type="ARBA" id="ARBA00023328"/>
    </source>
</evidence>
<dbReference type="SMART" id="SM00317">
    <property type="entry name" value="SET"/>
    <property type="match status" value="1"/>
</dbReference>
<reference evidence="16 17" key="1">
    <citation type="submission" date="2025-04" db="UniProtKB">
        <authorList>
            <consortium name="RefSeq"/>
        </authorList>
    </citation>
    <scope>IDENTIFICATION</scope>
    <source>
        <tissue evidence="18 19">Leaf</tissue>
    </source>
</reference>
<dbReference type="SUPFAM" id="SSF82199">
    <property type="entry name" value="SET domain"/>
    <property type="match status" value="1"/>
</dbReference>
<name>A0A8B8PIP8_9MYRT</name>
<evidence type="ECO:0000256" key="2">
    <source>
        <dbReference type="ARBA" id="ARBA00022454"/>
    </source>
</evidence>
<dbReference type="Pfam" id="PF05033">
    <property type="entry name" value="Pre-SET"/>
    <property type="match status" value="1"/>
</dbReference>
<feature type="domain" description="Pre-SET" evidence="12">
    <location>
        <begin position="443"/>
        <end position="504"/>
    </location>
</feature>
<dbReference type="GO" id="GO:0042054">
    <property type="term" value="F:histone methyltransferase activity"/>
    <property type="evidence" value="ECO:0007669"/>
    <property type="project" value="InterPro"/>
</dbReference>
<dbReference type="OrthoDB" id="5792673at2759"/>
<dbReference type="InterPro" id="IPR003616">
    <property type="entry name" value="Post-SET_dom"/>
</dbReference>
<dbReference type="FunFam" id="2.30.280.10:FF:000003">
    <property type="entry name" value="Histone-lysine N-methyltransferase, H3 lysine-9 specific SUVH5"/>
    <property type="match status" value="1"/>
</dbReference>
<feature type="domain" description="YDG" evidence="14">
    <location>
        <begin position="221"/>
        <end position="368"/>
    </location>
</feature>
<evidence type="ECO:0000256" key="3">
    <source>
        <dbReference type="ARBA" id="ARBA00022603"/>
    </source>
</evidence>
<dbReference type="InterPro" id="IPR046341">
    <property type="entry name" value="SET_dom_sf"/>
</dbReference>
<dbReference type="InterPro" id="IPR036987">
    <property type="entry name" value="SRA-YDG_sf"/>
</dbReference>
<evidence type="ECO:0000256" key="7">
    <source>
        <dbReference type="ARBA" id="ARBA00023242"/>
    </source>
</evidence>
<dbReference type="GeneID" id="115743831"/>
<dbReference type="KEGG" id="rarg:115743831"/>
<dbReference type="Pfam" id="PF02182">
    <property type="entry name" value="SAD_SRA"/>
    <property type="match status" value="1"/>
</dbReference>
<evidence type="ECO:0000256" key="6">
    <source>
        <dbReference type="ARBA" id="ARBA00022853"/>
    </source>
</evidence>
<dbReference type="Gene3D" id="2.30.280.10">
    <property type="entry name" value="SRA-YDG"/>
    <property type="match status" value="1"/>
</dbReference>
<evidence type="ECO:0000256" key="1">
    <source>
        <dbReference type="ARBA" id="ARBA00004584"/>
    </source>
</evidence>
<comment type="subcellular location">
    <subcellularLocation>
        <location evidence="1">Chromosome</location>
        <location evidence="1">Centromere</location>
    </subcellularLocation>
    <subcellularLocation>
        <location evidence="9">Nucleus</location>
    </subcellularLocation>
</comment>
<evidence type="ECO:0000313" key="15">
    <source>
        <dbReference type="Proteomes" id="UP000827889"/>
    </source>
</evidence>
<feature type="domain" description="Post-SET" evidence="13">
    <location>
        <begin position="667"/>
        <end position="683"/>
    </location>
</feature>
<dbReference type="InterPro" id="IPR001214">
    <property type="entry name" value="SET_dom"/>
</dbReference>
<dbReference type="InterPro" id="IPR007728">
    <property type="entry name" value="Pre-SET_dom"/>
</dbReference>
<dbReference type="InterPro" id="IPR015947">
    <property type="entry name" value="PUA-like_sf"/>
</dbReference>
<evidence type="ECO:0000256" key="10">
    <source>
        <dbReference type="SAM" id="MobiDB-lite"/>
    </source>
</evidence>
<dbReference type="GO" id="GO:0003690">
    <property type="term" value="F:double-stranded DNA binding"/>
    <property type="evidence" value="ECO:0007669"/>
    <property type="project" value="TreeGrafter"/>
</dbReference>
<dbReference type="RefSeq" id="XP_048134646.1">
    <property type="nucleotide sequence ID" value="XM_048278689.1"/>
</dbReference>
<feature type="compositionally biased region" description="Pro residues" evidence="10">
    <location>
        <begin position="75"/>
        <end position="86"/>
    </location>
</feature>
<keyword evidence="8" id="KW-0137">Centromere</keyword>
<evidence type="ECO:0000259" key="13">
    <source>
        <dbReference type="PROSITE" id="PS50868"/>
    </source>
</evidence>
<evidence type="ECO:0000259" key="12">
    <source>
        <dbReference type="PROSITE" id="PS50867"/>
    </source>
</evidence>
<evidence type="ECO:0000313" key="17">
    <source>
        <dbReference type="RefSeq" id="XP_030534675.1"/>
    </source>
</evidence>
<dbReference type="SUPFAM" id="SSF88697">
    <property type="entry name" value="PUA domain-like"/>
    <property type="match status" value="1"/>
</dbReference>
<proteinExistence type="predicted"/>